<dbReference type="PIRSF" id="PIRSF006113">
    <property type="entry name" value="PTP_synth"/>
    <property type="match status" value="1"/>
</dbReference>
<evidence type="ECO:0000256" key="6">
    <source>
        <dbReference type="PIRSR" id="PIRSR006113-1"/>
    </source>
</evidence>
<accession>A0A2H0Y1U9</accession>
<evidence type="ECO:0000256" key="7">
    <source>
        <dbReference type="PIRSR" id="PIRSR006113-2"/>
    </source>
</evidence>
<reference evidence="8 9" key="1">
    <citation type="submission" date="2017-09" db="EMBL/GenBank/DDBJ databases">
        <title>Depth-based differentiation of microbial function through sediment-hosted aquifers and enrichment of novel symbionts in the deep terrestrial subsurface.</title>
        <authorList>
            <person name="Probst A.J."/>
            <person name="Ladd B."/>
            <person name="Jarett J.K."/>
            <person name="Geller-Mcgrath D.E."/>
            <person name="Sieber C.M."/>
            <person name="Emerson J.B."/>
            <person name="Anantharaman K."/>
            <person name="Thomas B.C."/>
            <person name="Malmstrom R."/>
            <person name="Stieglmeier M."/>
            <person name="Klingl A."/>
            <person name="Woyke T."/>
            <person name="Ryan C.M."/>
            <person name="Banfield J.F."/>
        </authorList>
    </citation>
    <scope>NUCLEOTIDE SEQUENCE [LARGE SCALE GENOMIC DNA]</scope>
    <source>
        <strain evidence="8">CG08_land_8_20_14_0_20_45_16</strain>
    </source>
</reference>
<gene>
    <name evidence="8" type="primary">queD</name>
    <name evidence="8" type="ORF">COT42_00415</name>
</gene>
<dbReference type="InterPro" id="IPR007115">
    <property type="entry name" value="6-PTP_synth/QueD"/>
</dbReference>
<dbReference type="NCBIfam" id="TIGR03367">
    <property type="entry name" value="queuosine_QueD"/>
    <property type="match status" value="1"/>
</dbReference>
<dbReference type="EMBL" id="PEYM01000004">
    <property type="protein sequence ID" value="PIS31722.1"/>
    <property type="molecule type" value="Genomic_DNA"/>
</dbReference>
<feature type="active site" description="Charge relay system" evidence="6">
    <location>
        <position position="108"/>
    </location>
</feature>
<dbReference type="GO" id="GO:0046872">
    <property type="term" value="F:metal ion binding"/>
    <property type="evidence" value="ECO:0007669"/>
    <property type="project" value="UniProtKB-KW"/>
</dbReference>
<feature type="binding site" evidence="7">
    <location>
        <position position="14"/>
    </location>
    <ligand>
        <name>Zn(2+)</name>
        <dbReference type="ChEBI" id="CHEBI:29105"/>
    </ligand>
</feature>
<comment type="cofactor">
    <cofactor evidence="5 7">
        <name>Zn(2+)</name>
        <dbReference type="ChEBI" id="CHEBI:29105"/>
    </cofactor>
    <text evidence="5 7">Binds 1 zinc ion per subunit.</text>
</comment>
<keyword evidence="5 7" id="KW-0479">Metal-binding</keyword>
<dbReference type="UniPathway" id="UPA00391"/>
<comment type="similarity">
    <text evidence="2 5">Belongs to the PTPS family. QueD subfamily.</text>
</comment>
<dbReference type="EC" id="4.-.-.-" evidence="5"/>
<dbReference type="Gene3D" id="3.30.479.10">
    <property type="entry name" value="6-pyruvoyl tetrahydropterin synthase/QueD"/>
    <property type="match status" value="1"/>
</dbReference>
<keyword evidence="5" id="KW-0671">Queuosine biosynthesis</keyword>
<evidence type="ECO:0000256" key="5">
    <source>
        <dbReference type="PIRNR" id="PIRNR006113"/>
    </source>
</evidence>
<keyword evidence="5" id="KW-0456">Lyase</keyword>
<evidence type="ECO:0000256" key="4">
    <source>
        <dbReference type="ARBA" id="ARBA00048807"/>
    </source>
</evidence>
<dbReference type="AlphaFoldDB" id="A0A2H0Y1U9"/>
<keyword evidence="5 7" id="KW-0862">Zinc</keyword>
<comment type="pathway">
    <text evidence="1 5">Purine metabolism; 7-cyano-7-deazaguanine biosynthesis.</text>
</comment>
<evidence type="ECO:0000313" key="9">
    <source>
        <dbReference type="Proteomes" id="UP000231343"/>
    </source>
</evidence>
<protein>
    <recommendedName>
        <fullName evidence="3 5">6-carboxy-5,6,7,8-tetrahydropterin synthase</fullName>
        <ecNumber evidence="5">4.-.-.-</ecNumber>
    </recommendedName>
</protein>
<dbReference type="Pfam" id="PF01242">
    <property type="entry name" value="PTPS"/>
    <property type="match status" value="1"/>
</dbReference>
<comment type="caution">
    <text evidence="8">The sequence shown here is derived from an EMBL/GenBank/DDBJ whole genome shotgun (WGS) entry which is preliminary data.</text>
</comment>
<dbReference type="InterPro" id="IPR038418">
    <property type="entry name" value="6-PTP_synth/QueD_sf"/>
</dbReference>
<evidence type="ECO:0000256" key="3">
    <source>
        <dbReference type="ARBA" id="ARBA00018141"/>
    </source>
</evidence>
<evidence type="ECO:0000256" key="2">
    <source>
        <dbReference type="ARBA" id="ARBA00008900"/>
    </source>
</evidence>
<evidence type="ECO:0000256" key="1">
    <source>
        <dbReference type="ARBA" id="ARBA00005061"/>
    </source>
</evidence>
<feature type="active site" description="Charge relay system" evidence="6">
    <location>
        <position position="67"/>
    </location>
</feature>
<feature type="binding site" evidence="7">
    <location>
        <position position="29"/>
    </location>
    <ligand>
        <name>Zn(2+)</name>
        <dbReference type="ChEBI" id="CHEBI:29105"/>
    </ligand>
</feature>
<dbReference type="GO" id="GO:0070497">
    <property type="term" value="F:6-carboxytetrahydropterin synthase activity"/>
    <property type="evidence" value="ECO:0007669"/>
    <property type="project" value="UniProtKB-EC"/>
</dbReference>
<feature type="binding site" evidence="7">
    <location>
        <position position="27"/>
    </location>
    <ligand>
        <name>Zn(2+)</name>
        <dbReference type="ChEBI" id="CHEBI:29105"/>
    </ligand>
</feature>
<dbReference type="Proteomes" id="UP000231343">
    <property type="component" value="Unassembled WGS sequence"/>
</dbReference>
<evidence type="ECO:0000313" key="8">
    <source>
        <dbReference type="EMBL" id="PIS31722.1"/>
    </source>
</evidence>
<dbReference type="PANTHER" id="PTHR12589">
    <property type="entry name" value="PYRUVOYL TETRAHYDROBIOPTERIN SYNTHASE"/>
    <property type="match status" value="1"/>
</dbReference>
<dbReference type="GO" id="GO:0008616">
    <property type="term" value="P:tRNA queuosine(34) biosynthetic process"/>
    <property type="evidence" value="ECO:0007669"/>
    <property type="project" value="UniProtKB-KW"/>
</dbReference>
<comment type="catalytic activity">
    <reaction evidence="4 5">
        <text>7,8-dihydroneopterin 3'-triphosphate + H2O = 6-carboxy-5,6,7,8-tetrahydropterin + triphosphate + acetaldehyde + 2 H(+)</text>
        <dbReference type="Rhea" id="RHEA:27966"/>
        <dbReference type="ChEBI" id="CHEBI:15343"/>
        <dbReference type="ChEBI" id="CHEBI:15377"/>
        <dbReference type="ChEBI" id="CHEBI:15378"/>
        <dbReference type="ChEBI" id="CHEBI:18036"/>
        <dbReference type="ChEBI" id="CHEBI:58462"/>
        <dbReference type="ChEBI" id="CHEBI:61032"/>
        <dbReference type="EC" id="4.1.2.50"/>
    </reaction>
</comment>
<feature type="active site" description="Proton acceptor" evidence="6">
    <location>
        <position position="23"/>
    </location>
</feature>
<dbReference type="SUPFAM" id="SSF55620">
    <property type="entry name" value="Tetrahydrobiopterin biosynthesis enzymes-like"/>
    <property type="match status" value="1"/>
</dbReference>
<proteinExistence type="inferred from homology"/>
<organism evidence="8 9">
    <name type="scientific">Candidatus Saganbacteria bacterium CG08_land_8_20_14_0_20_45_16</name>
    <dbReference type="NCBI Taxonomy" id="2014293"/>
    <lineage>
        <taxon>Bacteria</taxon>
        <taxon>Bacillati</taxon>
        <taxon>Saganbacteria</taxon>
    </lineage>
</organism>
<dbReference type="PANTHER" id="PTHR12589:SF8">
    <property type="entry name" value="6-CARBOXY-5,6,7,8-TETRAHYDROPTERIN SYNTHASE"/>
    <property type="match status" value="1"/>
</dbReference>
<name>A0A2H0Y1U9_UNCSA</name>
<sequence length="118" mass="13537">MYQLTVEDTFDAAHALRGYAGPCENLHGHTWKVQVELQGEKLNKIGLLEDFKTIKKHLKEILCEFDHNHLNEIAIFKTQNPSSENLARIIYEKLKQKLKAISKVTVYESPTTCASYFA</sequence>